<feature type="chain" id="PRO_5037497611" evidence="2">
    <location>
        <begin position="28"/>
        <end position="118"/>
    </location>
</feature>
<feature type="compositionally biased region" description="Basic and acidic residues" evidence="1">
    <location>
        <begin position="87"/>
        <end position="98"/>
    </location>
</feature>
<protein>
    <submittedName>
        <fullName evidence="3">Uncharacterized protein</fullName>
    </submittedName>
</protein>
<comment type="caution">
    <text evidence="3">The sequence shown here is derived from an EMBL/GenBank/DDBJ whole genome shotgun (WGS) entry which is preliminary data.</text>
</comment>
<evidence type="ECO:0000313" key="4">
    <source>
        <dbReference type="Proteomes" id="UP000772181"/>
    </source>
</evidence>
<evidence type="ECO:0000256" key="1">
    <source>
        <dbReference type="SAM" id="MobiDB-lite"/>
    </source>
</evidence>
<proteinExistence type="predicted"/>
<evidence type="ECO:0000256" key="2">
    <source>
        <dbReference type="SAM" id="SignalP"/>
    </source>
</evidence>
<feature type="signal peptide" evidence="2">
    <location>
        <begin position="1"/>
        <end position="27"/>
    </location>
</feature>
<keyword evidence="2" id="KW-0732">Signal</keyword>
<organism evidence="3 4">
    <name type="scientific">Tectimicrobiota bacterium</name>
    <dbReference type="NCBI Taxonomy" id="2528274"/>
    <lineage>
        <taxon>Bacteria</taxon>
        <taxon>Pseudomonadati</taxon>
        <taxon>Nitrospinota/Tectimicrobiota group</taxon>
        <taxon>Candidatus Tectimicrobiota</taxon>
    </lineage>
</organism>
<reference evidence="3" key="1">
    <citation type="submission" date="2020-07" db="EMBL/GenBank/DDBJ databases">
        <title>Huge and variable diversity of episymbiotic CPR bacteria and DPANN archaea in groundwater ecosystems.</title>
        <authorList>
            <person name="He C.Y."/>
            <person name="Keren R."/>
            <person name="Whittaker M."/>
            <person name="Farag I.F."/>
            <person name="Doudna J."/>
            <person name="Cate J.H.D."/>
            <person name="Banfield J.F."/>
        </authorList>
    </citation>
    <scope>NUCLEOTIDE SEQUENCE</scope>
    <source>
        <strain evidence="3">NC_groundwater_1482_Ag_S-0.65um_47_24</strain>
    </source>
</reference>
<dbReference type="Proteomes" id="UP000772181">
    <property type="component" value="Unassembled WGS sequence"/>
</dbReference>
<name>A0A933GJN4_UNCTE</name>
<feature type="compositionally biased region" description="Basic and acidic residues" evidence="1">
    <location>
        <begin position="33"/>
        <end position="74"/>
    </location>
</feature>
<feature type="region of interest" description="Disordered" evidence="1">
    <location>
        <begin position="33"/>
        <end position="118"/>
    </location>
</feature>
<gene>
    <name evidence="3" type="ORF">HY730_01765</name>
</gene>
<feature type="compositionally biased region" description="Basic and acidic residues" evidence="1">
    <location>
        <begin position="106"/>
        <end position="118"/>
    </location>
</feature>
<sequence>MGKFVALSVSVVFLSFLVILAPKFANAGEKEFEFEKPELEMQKPEIEVQKPEVEMQKPEVEMEKPEFEMQKQEHGSSGSHGSTSSLRQEDRRADRQQDKGLSTSSVRREDRRLDRRAD</sequence>
<accession>A0A933GJN4</accession>
<dbReference type="EMBL" id="JACQWF010000083">
    <property type="protein sequence ID" value="MBI4595087.1"/>
    <property type="molecule type" value="Genomic_DNA"/>
</dbReference>
<dbReference type="AlphaFoldDB" id="A0A933GJN4"/>
<feature type="compositionally biased region" description="Low complexity" evidence="1">
    <location>
        <begin position="75"/>
        <end position="85"/>
    </location>
</feature>
<evidence type="ECO:0000313" key="3">
    <source>
        <dbReference type="EMBL" id="MBI4595087.1"/>
    </source>
</evidence>